<sequence length="114" mass="12335">MLSPHPTHASLVSPETTGVSQQEIGHMPAQQDSAYVAPPLQEPMGLSEGQQQLHGQAQMQGGPRQRNLVHPSTGIYQTAIPLVDLERVPAPVDCPRCNMRGLTEVEYHSGGFTQ</sequence>
<feature type="compositionally biased region" description="Polar residues" evidence="1">
    <location>
        <begin position="13"/>
        <end position="23"/>
    </location>
</feature>
<dbReference type="EMBL" id="SNSC02000013">
    <property type="protein sequence ID" value="TID18953.1"/>
    <property type="molecule type" value="Genomic_DNA"/>
</dbReference>
<feature type="region of interest" description="Disordered" evidence="1">
    <location>
        <begin position="1"/>
        <end position="65"/>
    </location>
</feature>
<dbReference type="Proteomes" id="UP000298493">
    <property type="component" value="Unassembled WGS sequence"/>
</dbReference>
<accession>A0A4Z1PCV0</accession>
<evidence type="ECO:0000313" key="2">
    <source>
        <dbReference type="EMBL" id="TID18953.1"/>
    </source>
</evidence>
<evidence type="ECO:0000256" key="1">
    <source>
        <dbReference type="SAM" id="MobiDB-lite"/>
    </source>
</evidence>
<dbReference type="AlphaFoldDB" id="A0A4Z1PCV0"/>
<feature type="compositionally biased region" description="Low complexity" evidence="1">
    <location>
        <begin position="49"/>
        <end position="62"/>
    </location>
</feature>
<organism evidence="2 3">
    <name type="scientific">Venturia nashicola</name>
    <dbReference type="NCBI Taxonomy" id="86259"/>
    <lineage>
        <taxon>Eukaryota</taxon>
        <taxon>Fungi</taxon>
        <taxon>Dikarya</taxon>
        <taxon>Ascomycota</taxon>
        <taxon>Pezizomycotina</taxon>
        <taxon>Dothideomycetes</taxon>
        <taxon>Pleosporomycetidae</taxon>
        <taxon>Venturiales</taxon>
        <taxon>Venturiaceae</taxon>
        <taxon>Venturia</taxon>
    </lineage>
</organism>
<reference evidence="2 3" key="1">
    <citation type="submission" date="2019-04" db="EMBL/GenBank/DDBJ databases">
        <title>High contiguity whole genome sequence and gene annotation resource for two Venturia nashicola isolates.</title>
        <authorList>
            <person name="Prokchorchik M."/>
            <person name="Won K."/>
            <person name="Lee Y."/>
            <person name="Choi E.D."/>
            <person name="Segonzac C."/>
            <person name="Sohn K.H."/>
        </authorList>
    </citation>
    <scope>NUCLEOTIDE SEQUENCE [LARGE SCALE GENOMIC DNA]</scope>
    <source>
        <strain evidence="2 3">PRI2</strain>
    </source>
</reference>
<evidence type="ECO:0000313" key="3">
    <source>
        <dbReference type="Proteomes" id="UP000298493"/>
    </source>
</evidence>
<gene>
    <name evidence="2" type="ORF">E6O75_ATG06074</name>
</gene>
<proteinExistence type="predicted"/>
<name>A0A4Z1PCV0_9PEZI</name>
<keyword evidence="3" id="KW-1185">Reference proteome</keyword>
<protein>
    <submittedName>
        <fullName evidence="2">Uncharacterized protein</fullName>
    </submittedName>
</protein>
<comment type="caution">
    <text evidence="2">The sequence shown here is derived from an EMBL/GenBank/DDBJ whole genome shotgun (WGS) entry which is preliminary data.</text>
</comment>